<dbReference type="KEGG" id="elj:ELUMI_v1c04710"/>
<dbReference type="InterPro" id="IPR000238">
    <property type="entry name" value="RbfA"/>
</dbReference>
<dbReference type="RefSeq" id="WP_025734329.1">
    <property type="nucleotide sequence ID" value="NZ_CP024963.1"/>
</dbReference>
<organism evidence="3 4">
    <name type="scientific">Williamsoniiplasma luminosum</name>
    <dbReference type="NCBI Taxonomy" id="214888"/>
    <lineage>
        <taxon>Bacteria</taxon>
        <taxon>Bacillati</taxon>
        <taxon>Mycoplasmatota</taxon>
        <taxon>Mollicutes</taxon>
        <taxon>Entomoplasmatales</taxon>
        <taxon>Williamsoniiplasma</taxon>
    </lineage>
</organism>
<gene>
    <name evidence="2 3" type="primary">rbfA</name>
    <name evidence="3" type="ORF">ELUMI_v1c04710</name>
</gene>
<dbReference type="PROSITE" id="PS01319">
    <property type="entry name" value="RBFA"/>
    <property type="match status" value="1"/>
</dbReference>
<proteinExistence type="inferred from homology"/>
<dbReference type="SUPFAM" id="SSF89919">
    <property type="entry name" value="Ribosome-binding factor A, RbfA"/>
    <property type="match status" value="1"/>
</dbReference>
<comment type="function">
    <text evidence="2">One of several proteins that assist in the late maturation steps of the functional core of the 30S ribosomal subunit. Associates with free 30S ribosomal subunits (but not with 30S subunits that are part of 70S ribosomes or polysomes). Required for efficient processing of 16S rRNA. May interact with the 5'-terminal helix region of 16S rRNA.</text>
</comment>
<evidence type="ECO:0000313" key="3">
    <source>
        <dbReference type="EMBL" id="ATZ17195.1"/>
    </source>
</evidence>
<protein>
    <recommendedName>
        <fullName evidence="2">Ribosome-binding factor A</fullName>
    </recommendedName>
</protein>
<dbReference type="InterPro" id="IPR023799">
    <property type="entry name" value="RbfA_dom_sf"/>
</dbReference>
<accession>A0A2K8NTL7</accession>
<dbReference type="GO" id="GO:0043024">
    <property type="term" value="F:ribosomal small subunit binding"/>
    <property type="evidence" value="ECO:0007669"/>
    <property type="project" value="TreeGrafter"/>
</dbReference>
<dbReference type="OrthoDB" id="384689at2"/>
<dbReference type="AlphaFoldDB" id="A0A2K8NTL7"/>
<reference evidence="3 4" key="1">
    <citation type="submission" date="2017-11" db="EMBL/GenBank/DDBJ databases">
        <title>Genome sequence of Entomoplasma luminosum PIMN-1 (ATCC 49195).</title>
        <authorList>
            <person name="Lo W.-S."/>
            <person name="Gasparich G.E."/>
            <person name="Kuo C.-H."/>
        </authorList>
    </citation>
    <scope>NUCLEOTIDE SEQUENCE [LARGE SCALE GENOMIC DNA]</scope>
    <source>
        <strain evidence="3 4">PIMN-1</strain>
    </source>
</reference>
<keyword evidence="4" id="KW-1185">Reference proteome</keyword>
<name>A0A2K8NTL7_9MOLU</name>
<dbReference type="Proteomes" id="UP000232063">
    <property type="component" value="Chromosome"/>
</dbReference>
<dbReference type="InterPro" id="IPR020053">
    <property type="entry name" value="Ribosome-bd_factorA_CS"/>
</dbReference>
<evidence type="ECO:0000256" key="2">
    <source>
        <dbReference type="HAMAP-Rule" id="MF_00003"/>
    </source>
</evidence>
<comment type="similarity">
    <text evidence="2">Belongs to the RbfA family.</text>
</comment>
<dbReference type="GO" id="GO:0030490">
    <property type="term" value="P:maturation of SSU-rRNA"/>
    <property type="evidence" value="ECO:0007669"/>
    <property type="project" value="UniProtKB-UniRule"/>
</dbReference>
<keyword evidence="2" id="KW-0963">Cytoplasm</keyword>
<dbReference type="PANTHER" id="PTHR33515">
    <property type="entry name" value="RIBOSOME-BINDING FACTOR A, CHLOROPLASTIC-RELATED"/>
    <property type="match status" value="1"/>
</dbReference>
<dbReference type="Gene3D" id="3.30.300.20">
    <property type="match status" value="1"/>
</dbReference>
<dbReference type="EMBL" id="CP024963">
    <property type="protein sequence ID" value="ATZ17195.1"/>
    <property type="molecule type" value="Genomic_DNA"/>
</dbReference>
<comment type="subcellular location">
    <subcellularLocation>
        <location evidence="2">Cytoplasm</location>
    </subcellularLocation>
</comment>
<sequence length="117" mass="13678">MGFNKISARKESTILRELTLILTREFSNKFLNSISIHEVRLTRDNEIAKIFYSFLAFDPSINKESVAEELEIHHKQIRKILAGKLQMKFIPELNFVYDTSLDNANHIEEILKKVNTK</sequence>
<dbReference type="HAMAP" id="MF_00003">
    <property type="entry name" value="RbfA"/>
    <property type="match status" value="1"/>
</dbReference>
<dbReference type="NCBIfam" id="TIGR00082">
    <property type="entry name" value="rbfA"/>
    <property type="match status" value="1"/>
</dbReference>
<keyword evidence="1 2" id="KW-0690">Ribosome biogenesis</keyword>
<evidence type="ECO:0000313" key="4">
    <source>
        <dbReference type="Proteomes" id="UP000232063"/>
    </source>
</evidence>
<dbReference type="InterPro" id="IPR015946">
    <property type="entry name" value="KH_dom-like_a/b"/>
</dbReference>
<dbReference type="Pfam" id="PF02033">
    <property type="entry name" value="RBFA"/>
    <property type="match status" value="1"/>
</dbReference>
<dbReference type="GO" id="GO:0005829">
    <property type="term" value="C:cytosol"/>
    <property type="evidence" value="ECO:0007669"/>
    <property type="project" value="TreeGrafter"/>
</dbReference>
<comment type="subunit">
    <text evidence="2">Monomer. Binds 30S ribosomal subunits, but not 50S ribosomal subunits or 70S ribosomes.</text>
</comment>
<evidence type="ECO:0000256" key="1">
    <source>
        <dbReference type="ARBA" id="ARBA00022517"/>
    </source>
</evidence>
<dbReference type="PANTHER" id="PTHR33515:SF1">
    <property type="entry name" value="RIBOSOME-BINDING FACTOR A, CHLOROPLASTIC-RELATED"/>
    <property type="match status" value="1"/>
</dbReference>